<evidence type="ECO:0000256" key="6">
    <source>
        <dbReference type="RuleBase" id="RU361157"/>
    </source>
</evidence>
<dbReference type="InterPro" id="IPR047817">
    <property type="entry name" value="ABC2_TM_bact-type"/>
</dbReference>
<feature type="transmembrane region" description="Helical" evidence="6">
    <location>
        <begin position="122"/>
        <end position="145"/>
    </location>
</feature>
<evidence type="ECO:0000259" key="8">
    <source>
        <dbReference type="PROSITE" id="PS51012"/>
    </source>
</evidence>
<dbReference type="Pfam" id="PF01061">
    <property type="entry name" value="ABC2_membrane"/>
    <property type="match status" value="1"/>
</dbReference>
<accession>A0ABY1EHB6</accession>
<gene>
    <name evidence="9" type="ORF">SAMN05216274_11824</name>
</gene>
<evidence type="ECO:0000256" key="2">
    <source>
        <dbReference type="ARBA" id="ARBA00022692"/>
    </source>
</evidence>
<keyword evidence="4 6" id="KW-0472">Membrane</keyword>
<feature type="transmembrane region" description="Helical" evidence="6">
    <location>
        <begin position="174"/>
        <end position="196"/>
    </location>
</feature>
<evidence type="ECO:0000256" key="1">
    <source>
        <dbReference type="ARBA" id="ARBA00004141"/>
    </source>
</evidence>
<name>A0ABY1EHB6_9MICO</name>
<keyword evidence="3 6" id="KW-1133">Transmembrane helix</keyword>
<evidence type="ECO:0000256" key="4">
    <source>
        <dbReference type="ARBA" id="ARBA00023136"/>
    </source>
</evidence>
<evidence type="ECO:0000256" key="3">
    <source>
        <dbReference type="ARBA" id="ARBA00022989"/>
    </source>
</evidence>
<comment type="caution">
    <text evidence="9">The sequence shown here is derived from an EMBL/GenBank/DDBJ whole genome shotgun (WGS) entry which is preliminary data.</text>
</comment>
<keyword evidence="10" id="KW-1185">Reference proteome</keyword>
<evidence type="ECO:0000256" key="5">
    <source>
        <dbReference type="ARBA" id="ARBA00023251"/>
    </source>
</evidence>
<feature type="region of interest" description="Disordered" evidence="7">
    <location>
        <begin position="1"/>
        <end position="24"/>
    </location>
</feature>
<keyword evidence="6" id="KW-1003">Cell membrane</keyword>
<feature type="transmembrane region" description="Helical" evidence="6">
    <location>
        <begin position="232"/>
        <end position="252"/>
    </location>
</feature>
<evidence type="ECO:0000256" key="7">
    <source>
        <dbReference type="SAM" id="MobiDB-lite"/>
    </source>
</evidence>
<evidence type="ECO:0000313" key="10">
    <source>
        <dbReference type="Proteomes" id="UP000199681"/>
    </source>
</evidence>
<proteinExistence type="inferred from homology"/>
<dbReference type="EMBL" id="FOPW01000018">
    <property type="protein sequence ID" value="SFH86005.1"/>
    <property type="molecule type" value="Genomic_DNA"/>
</dbReference>
<dbReference type="PANTHER" id="PTHR43229:SF2">
    <property type="entry name" value="NODULATION PROTEIN J"/>
    <property type="match status" value="1"/>
</dbReference>
<dbReference type="Proteomes" id="UP000199681">
    <property type="component" value="Unassembled WGS sequence"/>
</dbReference>
<feature type="domain" description="ABC transmembrane type-2" evidence="8">
    <location>
        <begin position="88"/>
        <end position="321"/>
    </location>
</feature>
<feature type="transmembrane region" description="Helical" evidence="6">
    <location>
        <begin position="299"/>
        <end position="318"/>
    </location>
</feature>
<feature type="transmembrane region" description="Helical" evidence="6">
    <location>
        <begin position="202"/>
        <end position="225"/>
    </location>
</feature>
<dbReference type="InterPro" id="IPR051784">
    <property type="entry name" value="Nod_factor_ABC_transporter"/>
</dbReference>
<reference evidence="9 10" key="1">
    <citation type="submission" date="2016-10" db="EMBL/GenBank/DDBJ databases">
        <authorList>
            <person name="Varghese N."/>
            <person name="Submissions S."/>
        </authorList>
    </citation>
    <scope>NUCLEOTIDE SEQUENCE [LARGE SCALE GENOMIC DNA]</scope>
    <source>
        <strain evidence="9 10">GMCC 1.11211</strain>
    </source>
</reference>
<dbReference type="PANTHER" id="PTHR43229">
    <property type="entry name" value="NODULATION PROTEIN J"/>
    <property type="match status" value="1"/>
</dbReference>
<comment type="similarity">
    <text evidence="6">Belongs to the ABC-2 integral membrane protein family.</text>
</comment>
<evidence type="ECO:0000313" key="9">
    <source>
        <dbReference type="EMBL" id="SFH86005.1"/>
    </source>
</evidence>
<organism evidence="9 10">
    <name type="scientific">Cryobacterium levicorallinum</name>
    <dbReference type="NCBI Taxonomy" id="995038"/>
    <lineage>
        <taxon>Bacteria</taxon>
        <taxon>Bacillati</taxon>
        <taxon>Actinomycetota</taxon>
        <taxon>Actinomycetes</taxon>
        <taxon>Micrococcales</taxon>
        <taxon>Microbacteriaceae</taxon>
        <taxon>Cryobacterium</taxon>
    </lineage>
</organism>
<keyword evidence="6" id="KW-0813">Transport</keyword>
<dbReference type="RefSeq" id="WP_277871270.1">
    <property type="nucleotide sequence ID" value="NZ_BKAC01000025.1"/>
</dbReference>
<dbReference type="PROSITE" id="PS51012">
    <property type="entry name" value="ABC_TM2"/>
    <property type="match status" value="1"/>
</dbReference>
<dbReference type="InterPro" id="IPR013525">
    <property type="entry name" value="ABC2_TM"/>
</dbReference>
<dbReference type="InterPro" id="IPR000412">
    <property type="entry name" value="ABC_2_transport"/>
</dbReference>
<sequence>MNARHVDTPAESVPAQPTPSASTPTAFAIADSATTEVAPAVADANGERASARVATLPPLPTWNPFSLWYSDGWTVTKRNMIKIKRSPDMLVFAVIQPIMFVLLFSQVYGGAIAVAGSDYTQFLMAGIFAQTVVFGATFSGAAMALDLKEGIIDRFRSLPMNASAVLIGRTNGDLVLNTISMVIMMATGLAVGWRVNTSPPEFLAGVGLLLLFGYAFSWVMALLGMSVKSPEVINNASFLILFPLTFVSNAFVPSETLPTALRVFAEWNPVSSLVQAVRQLFGNLGTAPVPDIWTMQNPVLTVLIGITVMLLVFVPLCIRKFASISSR</sequence>
<keyword evidence="2 6" id="KW-0812">Transmembrane</keyword>
<feature type="compositionally biased region" description="Low complexity" evidence="7">
    <location>
        <begin position="12"/>
        <end position="24"/>
    </location>
</feature>
<keyword evidence="5" id="KW-0046">Antibiotic resistance</keyword>
<protein>
    <recommendedName>
        <fullName evidence="6">Transport permease protein</fullName>
    </recommendedName>
</protein>
<feature type="transmembrane region" description="Helical" evidence="6">
    <location>
        <begin position="90"/>
        <end position="116"/>
    </location>
</feature>
<dbReference type="PRINTS" id="PR00164">
    <property type="entry name" value="ABC2TRNSPORT"/>
</dbReference>
<comment type="subcellular location">
    <subcellularLocation>
        <location evidence="6">Cell membrane</location>
        <topology evidence="6">Multi-pass membrane protein</topology>
    </subcellularLocation>
    <subcellularLocation>
        <location evidence="1">Membrane</location>
        <topology evidence="1">Multi-pass membrane protein</topology>
    </subcellularLocation>
</comment>